<comment type="caution">
    <text evidence="1">The sequence shown here is derived from an EMBL/GenBank/DDBJ whole genome shotgun (WGS) entry which is preliminary data.</text>
</comment>
<dbReference type="Proteomes" id="UP001261666">
    <property type="component" value="Unassembled WGS sequence"/>
</dbReference>
<gene>
    <name evidence="1" type="ORF">QE364_000208</name>
</gene>
<accession>A0ACC6ICQ8</accession>
<evidence type="ECO:0000313" key="1">
    <source>
        <dbReference type="EMBL" id="MDR6208520.1"/>
    </source>
</evidence>
<proteinExistence type="predicted"/>
<organism evidence="1 2">
    <name type="scientific">Nocardioides zeae</name>
    <dbReference type="NCBI Taxonomy" id="1457234"/>
    <lineage>
        <taxon>Bacteria</taxon>
        <taxon>Bacillati</taxon>
        <taxon>Actinomycetota</taxon>
        <taxon>Actinomycetes</taxon>
        <taxon>Propionibacteriales</taxon>
        <taxon>Nocardioidaceae</taxon>
        <taxon>Nocardioides</taxon>
    </lineage>
</organism>
<name>A0ACC6ICQ8_9ACTN</name>
<sequence length="88" mass="9778">MMRSMRTTVNIDAELLGRAKELAARSHRTIGSVLEEALRRHLSEDGATQETTVLPDFGYVGGLQPGVDLYDREVMATLLHDDDRHALS</sequence>
<dbReference type="EMBL" id="JAVIZJ010000001">
    <property type="protein sequence ID" value="MDR6208520.1"/>
    <property type="molecule type" value="Genomic_DNA"/>
</dbReference>
<protein>
    <submittedName>
        <fullName evidence="1">Uncharacterized protein</fullName>
    </submittedName>
</protein>
<keyword evidence="2" id="KW-1185">Reference proteome</keyword>
<evidence type="ECO:0000313" key="2">
    <source>
        <dbReference type="Proteomes" id="UP001261666"/>
    </source>
</evidence>
<reference evidence="1" key="1">
    <citation type="submission" date="2023-08" db="EMBL/GenBank/DDBJ databases">
        <title>Functional and genomic diversity of the sorghum phyllosphere microbiome.</title>
        <authorList>
            <person name="Shade A."/>
        </authorList>
    </citation>
    <scope>NUCLEOTIDE SEQUENCE</scope>
    <source>
        <strain evidence="1">SORGH_AS_0885</strain>
    </source>
</reference>